<protein>
    <submittedName>
        <fullName evidence="2">Uncharacterized protein</fullName>
    </submittedName>
</protein>
<comment type="caution">
    <text evidence="2">The sequence shown here is derived from an EMBL/GenBank/DDBJ whole genome shotgun (WGS) entry which is preliminary data.</text>
</comment>
<dbReference type="Proteomes" id="UP000326340">
    <property type="component" value="Unassembled WGS sequence"/>
</dbReference>
<proteinExistence type="predicted"/>
<sequence>MNAAIKINPKDIPNATSKMSDLNMPKKKPHPCRRRKWLLGGLSPCSSVAQI</sequence>
<name>A0A5Q4BB92_9PEZI</name>
<evidence type="ECO:0000256" key="1">
    <source>
        <dbReference type="SAM" id="MobiDB-lite"/>
    </source>
</evidence>
<keyword evidence="3" id="KW-1185">Reference proteome</keyword>
<accession>A0A5Q4BB92</accession>
<evidence type="ECO:0000313" key="3">
    <source>
        <dbReference type="Proteomes" id="UP000326340"/>
    </source>
</evidence>
<evidence type="ECO:0000313" key="2">
    <source>
        <dbReference type="EMBL" id="TQN63981.1"/>
    </source>
</evidence>
<organism evidence="2 3">
    <name type="scientific">Colletotrichum shisoi</name>
    <dbReference type="NCBI Taxonomy" id="2078593"/>
    <lineage>
        <taxon>Eukaryota</taxon>
        <taxon>Fungi</taxon>
        <taxon>Dikarya</taxon>
        <taxon>Ascomycota</taxon>
        <taxon>Pezizomycotina</taxon>
        <taxon>Sordariomycetes</taxon>
        <taxon>Hypocreomycetidae</taxon>
        <taxon>Glomerellales</taxon>
        <taxon>Glomerellaceae</taxon>
        <taxon>Colletotrichum</taxon>
        <taxon>Colletotrichum destructivum species complex</taxon>
    </lineage>
</organism>
<gene>
    <name evidence="2" type="ORF">CSHISOI_11476</name>
</gene>
<feature type="region of interest" description="Disordered" evidence="1">
    <location>
        <begin position="1"/>
        <end position="31"/>
    </location>
</feature>
<dbReference type="EMBL" id="PUHP01003117">
    <property type="protein sequence ID" value="TQN63981.1"/>
    <property type="molecule type" value="Genomic_DNA"/>
</dbReference>
<dbReference type="AlphaFoldDB" id="A0A5Q4BB92"/>
<reference evidence="2 3" key="1">
    <citation type="journal article" date="2019" name="Sci. Rep.">
        <title>Colletotrichum shisoi sp. nov., an anthracnose pathogen of Perilla frutescens in Japan: molecular phylogenetic, morphological and genomic evidence.</title>
        <authorList>
            <person name="Gan P."/>
            <person name="Tsushima A."/>
            <person name="Hiroyama R."/>
            <person name="Narusaka M."/>
            <person name="Takano Y."/>
            <person name="Narusaka Y."/>
            <person name="Kawaradani M."/>
            <person name="Damm U."/>
            <person name="Shirasu K."/>
        </authorList>
    </citation>
    <scope>NUCLEOTIDE SEQUENCE [LARGE SCALE GENOMIC DNA]</scope>
    <source>
        <strain evidence="2 3">PG-2018a</strain>
    </source>
</reference>